<dbReference type="AlphaFoldDB" id="A0A0L6JNC0"/>
<evidence type="ECO:0000256" key="7">
    <source>
        <dbReference type="ARBA" id="ARBA00023204"/>
    </source>
</evidence>
<dbReference type="STRING" id="398512.Bccel_2540"/>
<protein>
    <submittedName>
        <fullName evidence="9">Uracil-DNA glycosylase superfamily</fullName>
    </submittedName>
</protein>
<dbReference type="CDD" id="cd10030">
    <property type="entry name" value="UDG-F4_TTUDGA_SPO1dp_like"/>
    <property type="match status" value="1"/>
</dbReference>
<dbReference type="InterPro" id="IPR051536">
    <property type="entry name" value="UDG_Type-4/5"/>
</dbReference>
<dbReference type="InterPro" id="IPR005122">
    <property type="entry name" value="Uracil-DNA_glycosylase-like"/>
</dbReference>
<dbReference type="GO" id="GO:0097506">
    <property type="term" value="F:deaminated base DNA N-glycosylase activity"/>
    <property type="evidence" value="ECO:0007669"/>
    <property type="project" value="UniProtKB-ARBA"/>
</dbReference>
<dbReference type="InterPro" id="IPR036895">
    <property type="entry name" value="Uracil-DNA_glycosylase-like_sf"/>
</dbReference>
<comment type="caution">
    <text evidence="9">The sequence shown here is derived from an EMBL/GenBank/DDBJ whole genome shotgun (WGS) entry which is preliminary data.</text>
</comment>
<keyword evidence="2" id="KW-0479">Metal-binding</keyword>
<dbReference type="Gene3D" id="3.40.470.10">
    <property type="entry name" value="Uracil-DNA glycosylase-like domain"/>
    <property type="match status" value="1"/>
</dbReference>
<dbReference type="OrthoDB" id="5290748at2"/>
<dbReference type="SUPFAM" id="SSF52141">
    <property type="entry name" value="Uracil-DNA glycosylase-like"/>
    <property type="match status" value="1"/>
</dbReference>
<keyword evidence="1" id="KW-0004">4Fe-4S</keyword>
<evidence type="ECO:0000313" key="9">
    <source>
        <dbReference type="EMBL" id="KNY27269.1"/>
    </source>
</evidence>
<evidence type="ECO:0000256" key="1">
    <source>
        <dbReference type="ARBA" id="ARBA00022485"/>
    </source>
</evidence>
<organism evidence="9 10">
    <name type="scientific">Pseudobacteroides cellulosolvens ATCC 35603 = DSM 2933</name>
    <dbReference type="NCBI Taxonomy" id="398512"/>
    <lineage>
        <taxon>Bacteria</taxon>
        <taxon>Bacillati</taxon>
        <taxon>Bacillota</taxon>
        <taxon>Clostridia</taxon>
        <taxon>Eubacteriales</taxon>
        <taxon>Oscillospiraceae</taxon>
        <taxon>Pseudobacteroides</taxon>
    </lineage>
</organism>
<dbReference type="SMART" id="SM00987">
    <property type="entry name" value="UreE_C"/>
    <property type="match status" value="1"/>
</dbReference>
<keyword evidence="7" id="KW-0234">DNA repair</keyword>
<evidence type="ECO:0000256" key="4">
    <source>
        <dbReference type="ARBA" id="ARBA00022801"/>
    </source>
</evidence>
<evidence type="ECO:0000256" key="2">
    <source>
        <dbReference type="ARBA" id="ARBA00022723"/>
    </source>
</evidence>
<dbReference type="Pfam" id="PF03167">
    <property type="entry name" value="UDG"/>
    <property type="match status" value="1"/>
</dbReference>
<keyword evidence="6" id="KW-0411">Iron-sulfur</keyword>
<evidence type="ECO:0000256" key="6">
    <source>
        <dbReference type="ARBA" id="ARBA00023014"/>
    </source>
</evidence>
<name>A0A0L6JNC0_9FIRM</name>
<proteinExistence type="predicted"/>
<evidence type="ECO:0000256" key="3">
    <source>
        <dbReference type="ARBA" id="ARBA00022763"/>
    </source>
</evidence>
<gene>
    <name evidence="9" type="ORF">Bccel_2540</name>
</gene>
<dbReference type="EMBL" id="LGTC01000001">
    <property type="protein sequence ID" value="KNY27269.1"/>
    <property type="molecule type" value="Genomic_DNA"/>
</dbReference>
<keyword evidence="4" id="KW-0378">Hydrolase</keyword>
<evidence type="ECO:0000256" key="5">
    <source>
        <dbReference type="ARBA" id="ARBA00023004"/>
    </source>
</evidence>
<dbReference type="GO" id="GO:0051539">
    <property type="term" value="F:4 iron, 4 sulfur cluster binding"/>
    <property type="evidence" value="ECO:0007669"/>
    <property type="project" value="UniProtKB-KW"/>
</dbReference>
<dbReference type="PANTHER" id="PTHR33693">
    <property type="entry name" value="TYPE-5 URACIL-DNA GLYCOSYLASE"/>
    <property type="match status" value="1"/>
</dbReference>
<dbReference type="SMART" id="SM00986">
    <property type="entry name" value="UDG"/>
    <property type="match status" value="1"/>
</dbReference>
<sequence>MSKQDRLNKLFEEYQNEFAGEEIVLDCGNIDTRILLIGEAPGKDEVKLSQPFVGAAGKNLNKFLEVIGLMRDNIFVANSIKYRLSKINPKSGRKINRPPTKDEIEKNQGYLLKEIGIISPEIIVTLGNVPLKMVSGDKSISIGNVHGEIMKIQVLDKEYSLYPLYHPASIIYNAGLQDVYMEDVVKLKGILEK</sequence>
<evidence type="ECO:0000313" key="10">
    <source>
        <dbReference type="Proteomes" id="UP000036923"/>
    </source>
</evidence>
<keyword evidence="3" id="KW-0227">DNA damage</keyword>
<dbReference type="Proteomes" id="UP000036923">
    <property type="component" value="Unassembled WGS sequence"/>
</dbReference>
<keyword evidence="10" id="KW-1185">Reference proteome</keyword>
<feature type="domain" description="Uracil-DNA glycosylase-like" evidence="8">
    <location>
        <begin position="25"/>
        <end position="185"/>
    </location>
</feature>
<dbReference type="GO" id="GO:0006281">
    <property type="term" value="P:DNA repair"/>
    <property type="evidence" value="ECO:0007669"/>
    <property type="project" value="UniProtKB-KW"/>
</dbReference>
<dbReference type="RefSeq" id="WP_036942529.1">
    <property type="nucleotide sequence ID" value="NZ_JQKC01000019.1"/>
</dbReference>
<dbReference type="PANTHER" id="PTHR33693:SF1">
    <property type="entry name" value="TYPE-4 URACIL-DNA GLYCOSYLASE"/>
    <property type="match status" value="1"/>
</dbReference>
<reference evidence="10" key="1">
    <citation type="submission" date="2015-07" db="EMBL/GenBank/DDBJ databases">
        <title>Near-Complete Genome Sequence of the Cellulolytic Bacterium Bacteroides (Pseudobacteroides) cellulosolvens ATCC 35603.</title>
        <authorList>
            <person name="Dassa B."/>
            <person name="Utturkar S.M."/>
            <person name="Klingeman D.M."/>
            <person name="Hurt R.A."/>
            <person name="Keller M."/>
            <person name="Xu J."/>
            <person name="Reddy Y.H.K."/>
            <person name="Borovok I."/>
            <person name="Grinberg I.R."/>
            <person name="Lamed R."/>
            <person name="Zhivin O."/>
            <person name="Bayer E.A."/>
            <person name="Brown S.D."/>
        </authorList>
    </citation>
    <scope>NUCLEOTIDE SEQUENCE [LARGE SCALE GENOMIC DNA]</scope>
    <source>
        <strain evidence="10">DSM 2933</strain>
    </source>
</reference>
<accession>A0A0L6JNC0</accession>
<keyword evidence="5" id="KW-0408">Iron</keyword>
<evidence type="ECO:0000259" key="8">
    <source>
        <dbReference type="SMART" id="SM00986"/>
    </source>
</evidence>
<dbReference type="GO" id="GO:0046872">
    <property type="term" value="F:metal ion binding"/>
    <property type="evidence" value="ECO:0007669"/>
    <property type="project" value="UniProtKB-KW"/>
</dbReference>
<dbReference type="eggNOG" id="COG1573">
    <property type="taxonomic scope" value="Bacteria"/>
</dbReference>